<name>A0A6J8ER58_MYTCO</name>
<organism evidence="2 3">
    <name type="scientific">Mytilus coruscus</name>
    <name type="common">Sea mussel</name>
    <dbReference type="NCBI Taxonomy" id="42192"/>
    <lineage>
        <taxon>Eukaryota</taxon>
        <taxon>Metazoa</taxon>
        <taxon>Spiralia</taxon>
        <taxon>Lophotrochozoa</taxon>
        <taxon>Mollusca</taxon>
        <taxon>Bivalvia</taxon>
        <taxon>Autobranchia</taxon>
        <taxon>Pteriomorphia</taxon>
        <taxon>Mytilida</taxon>
        <taxon>Mytiloidea</taxon>
        <taxon>Mytilidae</taxon>
        <taxon>Mytilinae</taxon>
        <taxon>Mytilus</taxon>
    </lineage>
</organism>
<sequence>MFENVPLLKCFSCIQFEDDSNKWIRFQTIVDFLRKNHLETDSIKEIKRHNLLREMKSYKNSIREADSDIYVNLNNEWQKICFFEYHFSKSNQEAEFEDYDQQLDLKWQFLKQIENVAVVAKSIKRSSNNIIKYRNERKHIAETDEKILLYASKIHIAARIENELCTAASEDVENVLIFDCVSSCTHPKKIHIFAEVKSERLFQMADVISTFKFHLMNRHNLLMHSIVFLRPNTLTPISEGSDMSRFEIRDLYMLNKLDENVITEHILEDDQEVENADEEGKCDRCFQEKMIKPLHWKSFNIIQEWTMDVPLDVQILLETFLNHNSLNRSNEIETLITSKLKKLYGIYDTLLNVYNRNYCGILQELNTQELSMNYQSIGTAFSIASSSGATLSLNAAEKKIKEKASSEMCYFNTYVRRYQLEYNTVAGCVKNYVSLRQCLLVLMMDNLVRLKHHTDPNPGESRSMQICTLPITLRGVPKDHIDVQQTWHTDHQCDQSDDCKCRQETKLFKEDVHTSLLSLSVEEDNCMKQFRSMMTWGLDDLWRNIMNENKHLLVCGQEDSTQNSDSALEDSFATLDIEDHIDANIGRKSPDEIEEDIEMELSGEDSDTTIDLDYEEPESNSSDYDQEENLEDILNELELSNIPDEDYEDLEQYFTPLDDSVDLTPIPENPDLDLHLQQHITELRDDQLLNENADSSTNEMTTDFDTHQNSTNNNSSIIDKADISYDRIAGSFGFEKYNPPTLLTRHPPPATGRDDDIVKLKEVLDDILIKTDKVGTNAAKSYRILFGADNKIGANLLKLMSMSSKYKIFIPEYPILHLKKSKINNICSGYKHAGIIQILKYMRDEEYNEWKKLISADHIEKASRYIRRLSIALRISFQVKFIQTLQQDQRKEVLSDLQQETNNWKKWELLYKDFLAKSRRENATFLLHYEMMEHCEEVSALSLAERIGGHQGYNLMLASVKLSLPFAFLNGASSYAAYTTQLLYEHCKCGVFYQNMKESLFTAPHKDSTLNFGLDTQREMDHRDALKAFRSGATMSSVMPRMSLIDSLNEAHDHSTKNKRLQKQGQSLNDNTLGLAMTDTDFNYILRISSLILRQGGLSTKKDDRILNVYSHPTVVLPEAILDANTMDVGQFLIWKYISSQGLFSLSKDDCPDVEQINGPKEIIRKLKTSKGTTIQRVGKKLKDVTKKERDKKEIQRKKLVAKQTKLADQKSSEMNACQAILKPDCSKPKVQKSTGIQKALLHLLKEAMEKLEEVDGHDGNGGINMDKYFLFGQKTLPASIVTLISHVTVEFAGVKFKTRAHDGKHYLKFVEDSIINKTISLMPKVMHMVICEEKYSFTPDHFKAATRTQRQVNKPLFPITHLKTNEEILSSTTFDKTSLDTTMEGKKPDNEYIMEHETDCPLGVQCHCQKYTTPIRYKFDHSPLSRNKIEKLPCIKQCKGEAEMAQVDWLIEYVSDMEEGTACASIVTSGDIDAVTIHMFALCHLWPRNDNSSYKHPVYIILQKPGSTMDIYNITAILELLEKRWNDKYIGIK</sequence>
<dbReference type="EMBL" id="CACVKT020009703">
    <property type="protein sequence ID" value="CAC5422937.1"/>
    <property type="molecule type" value="Genomic_DNA"/>
</dbReference>
<proteinExistence type="predicted"/>
<feature type="region of interest" description="Disordered" evidence="1">
    <location>
        <begin position="600"/>
        <end position="626"/>
    </location>
</feature>
<dbReference type="OrthoDB" id="6151623at2759"/>
<evidence type="ECO:0000313" key="2">
    <source>
        <dbReference type="EMBL" id="CAC5422937.1"/>
    </source>
</evidence>
<evidence type="ECO:0000256" key="1">
    <source>
        <dbReference type="SAM" id="MobiDB-lite"/>
    </source>
</evidence>
<keyword evidence="3" id="KW-1185">Reference proteome</keyword>
<evidence type="ECO:0000313" key="3">
    <source>
        <dbReference type="Proteomes" id="UP000507470"/>
    </source>
</evidence>
<accession>A0A6J8ER58</accession>
<gene>
    <name evidence="2" type="ORF">MCOR_54948</name>
</gene>
<reference evidence="2 3" key="1">
    <citation type="submission" date="2020-06" db="EMBL/GenBank/DDBJ databases">
        <authorList>
            <person name="Li R."/>
            <person name="Bekaert M."/>
        </authorList>
    </citation>
    <scope>NUCLEOTIDE SEQUENCE [LARGE SCALE GENOMIC DNA]</scope>
    <source>
        <strain evidence="3">wild</strain>
    </source>
</reference>
<protein>
    <submittedName>
        <fullName evidence="2">Uncharacterized protein</fullName>
    </submittedName>
</protein>
<dbReference type="Proteomes" id="UP000507470">
    <property type="component" value="Unassembled WGS sequence"/>
</dbReference>